<dbReference type="GO" id="GO:0006310">
    <property type="term" value="P:DNA recombination"/>
    <property type="evidence" value="ECO:0007669"/>
    <property type="project" value="UniProtKB-KW"/>
</dbReference>
<keyword evidence="1" id="KW-0547">Nucleotide-binding</keyword>
<dbReference type="PANTHER" id="PTHR47642:SF5">
    <property type="entry name" value="ATP-DEPENDENT DNA HELICASE"/>
    <property type="match status" value="1"/>
</dbReference>
<dbReference type="GO" id="GO:0016887">
    <property type="term" value="F:ATP hydrolysis activity"/>
    <property type="evidence" value="ECO:0007669"/>
    <property type="project" value="RHEA"/>
</dbReference>
<dbReference type="OrthoDB" id="3558550at2759"/>
<reference evidence="4 5" key="1">
    <citation type="submission" date="2017-04" db="EMBL/GenBank/DDBJ databases">
        <title>Draft genome sequence of Tuber borchii Vittad., a whitish edible truffle.</title>
        <authorList>
            <consortium name="DOE Joint Genome Institute"/>
            <person name="Murat C."/>
            <person name="Kuo A."/>
            <person name="Barry K.W."/>
            <person name="Clum A."/>
            <person name="Dockter R.B."/>
            <person name="Fauchery L."/>
            <person name="Iotti M."/>
            <person name="Kohler A."/>
            <person name="Labutti K."/>
            <person name="Lindquist E.A."/>
            <person name="Lipzen A."/>
            <person name="Ohm R.A."/>
            <person name="Wang M."/>
            <person name="Grigoriev I.V."/>
            <person name="Zambonelli A."/>
            <person name="Martin F.M."/>
        </authorList>
    </citation>
    <scope>NUCLEOTIDE SEQUENCE [LARGE SCALE GENOMIC DNA]</scope>
    <source>
        <strain evidence="4 5">Tbo3840</strain>
    </source>
</reference>
<protein>
    <recommendedName>
        <fullName evidence="1">ATP-dependent DNA helicase</fullName>
        <ecNumber evidence="1">5.6.2.3</ecNumber>
    </recommendedName>
</protein>
<comment type="similarity">
    <text evidence="1">Belongs to the helicase family.</text>
</comment>
<keyword evidence="1" id="KW-0067">ATP-binding</keyword>
<dbReference type="AlphaFoldDB" id="A0A2T6ZIX5"/>
<dbReference type="GO" id="GO:0043139">
    <property type="term" value="F:5'-3' DNA helicase activity"/>
    <property type="evidence" value="ECO:0007669"/>
    <property type="project" value="UniProtKB-EC"/>
</dbReference>
<evidence type="ECO:0000256" key="1">
    <source>
        <dbReference type="RuleBase" id="RU363044"/>
    </source>
</evidence>
<dbReference type="InterPro" id="IPR027417">
    <property type="entry name" value="P-loop_NTPase"/>
</dbReference>
<evidence type="ECO:0000256" key="2">
    <source>
        <dbReference type="SAM" id="MobiDB-lite"/>
    </source>
</evidence>
<feature type="region of interest" description="Disordered" evidence="2">
    <location>
        <begin position="40"/>
        <end position="61"/>
    </location>
</feature>
<sequence length="188" mass="21370">MRRSPPLCHQYYPSFQYYYRTQHRVRVDWNPARRLGIQRSLQNSQKERADLTEDAESMPEPEYNLDEEQGRALGYVKQGHNVFLTGEAGTGKSYALRCIIKYLKHKYSGEKGNRCVGITAPTGVAAHNIAGQTLHSWAGIRLGDGTIDNYSKDPELWRETKVLVVDEISMTAAIKRDGISPSFALLYF</sequence>
<dbReference type="Gene3D" id="3.40.50.300">
    <property type="entry name" value="P-loop containing nucleotide triphosphate hydrolases"/>
    <property type="match status" value="1"/>
</dbReference>
<dbReference type="EMBL" id="NESQ01000236">
    <property type="protein sequence ID" value="PUU75364.1"/>
    <property type="molecule type" value="Genomic_DNA"/>
</dbReference>
<keyword evidence="5" id="KW-1185">Reference proteome</keyword>
<keyword evidence="1 4" id="KW-0378">Hydrolase</keyword>
<keyword evidence="1" id="KW-0347">Helicase</keyword>
<accession>A0A2T6ZIX5</accession>
<organism evidence="4 5">
    <name type="scientific">Tuber borchii</name>
    <name type="common">White truffle</name>
    <dbReference type="NCBI Taxonomy" id="42251"/>
    <lineage>
        <taxon>Eukaryota</taxon>
        <taxon>Fungi</taxon>
        <taxon>Dikarya</taxon>
        <taxon>Ascomycota</taxon>
        <taxon>Pezizomycotina</taxon>
        <taxon>Pezizomycetes</taxon>
        <taxon>Pezizales</taxon>
        <taxon>Tuberaceae</taxon>
        <taxon>Tuber</taxon>
    </lineage>
</organism>
<dbReference type="Proteomes" id="UP000244722">
    <property type="component" value="Unassembled WGS sequence"/>
</dbReference>
<dbReference type="PANTHER" id="PTHR47642">
    <property type="entry name" value="ATP-DEPENDENT DNA HELICASE"/>
    <property type="match status" value="1"/>
</dbReference>
<comment type="caution">
    <text evidence="4">The sequence shown here is derived from an EMBL/GenBank/DDBJ whole genome shotgun (WGS) entry which is preliminary data.</text>
</comment>
<gene>
    <name evidence="4" type="ORF">B9Z19DRAFT_356934</name>
</gene>
<dbReference type="GO" id="GO:0000723">
    <property type="term" value="P:telomere maintenance"/>
    <property type="evidence" value="ECO:0007669"/>
    <property type="project" value="InterPro"/>
</dbReference>
<keyword evidence="1" id="KW-0233">DNA recombination</keyword>
<proteinExistence type="inferred from homology"/>
<keyword evidence="1" id="KW-0234">DNA repair</keyword>
<dbReference type="SUPFAM" id="SSF52540">
    <property type="entry name" value="P-loop containing nucleoside triphosphate hydrolases"/>
    <property type="match status" value="1"/>
</dbReference>
<comment type="catalytic activity">
    <reaction evidence="1">
        <text>ATP + H2O = ADP + phosphate + H(+)</text>
        <dbReference type="Rhea" id="RHEA:13065"/>
        <dbReference type="ChEBI" id="CHEBI:15377"/>
        <dbReference type="ChEBI" id="CHEBI:15378"/>
        <dbReference type="ChEBI" id="CHEBI:30616"/>
        <dbReference type="ChEBI" id="CHEBI:43474"/>
        <dbReference type="ChEBI" id="CHEBI:456216"/>
        <dbReference type="EC" id="5.6.2.3"/>
    </reaction>
</comment>
<dbReference type="Pfam" id="PF05970">
    <property type="entry name" value="PIF1"/>
    <property type="match status" value="1"/>
</dbReference>
<dbReference type="GO" id="GO:0006281">
    <property type="term" value="P:DNA repair"/>
    <property type="evidence" value="ECO:0007669"/>
    <property type="project" value="UniProtKB-KW"/>
</dbReference>
<dbReference type="InterPro" id="IPR010285">
    <property type="entry name" value="DNA_helicase_pif1-like_DEAD"/>
</dbReference>
<evidence type="ECO:0000313" key="5">
    <source>
        <dbReference type="Proteomes" id="UP000244722"/>
    </source>
</evidence>
<comment type="cofactor">
    <cofactor evidence="1">
        <name>Mg(2+)</name>
        <dbReference type="ChEBI" id="CHEBI:18420"/>
    </cofactor>
</comment>
<evidence type="ECO:0000313" key="4">
    <source>
        <dbReference type="EMBL" id="PUU75364.1"/>
    </source>
</evidence>
<dbReference type="GO" id="GO:0005524">
    <property type="term" value="F:ATP binding"/>
    <property type="evidence" value="ECO:0007669"/>
    <property type="project" value="UniProtKB-KW"/>
</dbReference>
<dbReference type="STRING" id="42251.A0A2T6ZIX5"/>
<feature type="domain" description="DNA helicase Pif1-like DEAD-box helicase" evidence="3">
    <location>
        <begin position="75"/>
        <end position="173"/>
    </location>
</feature>
<keyword evidence="1" id="KW-0227">DNA damage</keyword>
<evidence type="ECO:0000259" key="3">
    <source>
        <dbReference type="Pfam" id="PF05970"/>
    </source>
</evidence>
<dbReference type="InterPro" id="IPR051055">
    <property type="entry name" value="PIF1_helicase"/>
</dbReference>
<dbReference type="EC" id="5.6.2.3" evidence="1"/>
<feature type="compositionally biased region" description="Acidic residues" evidence="2">
    <location>
        <begin position="52"/>
        <end position="61"/>
    </location>
</feature>
<name>A0A2T6ZIX5_TUBBO</name>